<accession>A0A1Q8QZ67</accession>
<gene>
    <name evidence="1" type="ORF">DSOL_1367</name>
</gene>
<dbReference type="RefSeq" id="WP_170871456.1">
    <property type="nucleotide sequence ID" value="NZ_MLBF01000007.1"/>
</dbReference>
<dbReference type="STRING" id="1888891.DSOL_1367"/>
<evidence type="ECO:0000313" key="1">
    <source>
        <dbReference type="EMBL" id="OLN32616.1"/>
    </source>
</evidence>
<evidence type="ECO:0000313" key="2">
    <source>
        <dbReference type="Proteomes" id="UP000186102"/>
    </source>
</evidence>
<sequence>MDKESTDIERDVNMAIAKETKNGVQLNTSNDHNKKVSKAIKEVTSHHSKLLKKLAE</sequence>
<dbReference type="AlphaFoldDB" id="A0A1Q8QZ67"/>
<keyword evidence="2" id="KW-1185">Reference proteome</keyword>
<comment type="caution">
    <text evidence="1">The sequence shown here is derived from an EMBL/GenBank/DDBJ whole genome shotgun (WGS) entry which is preliminary data.</text>
</comment>
<name>A0A1Q8QZ67_9FIRM</name>
<protein>
    <submittedName>
        <fullName evidence="1">Uncharacterized protein</fullName>
    </submittedName>
</protein>
<organism evidence="1 2">
    <name type="scientific">Desulfosporosinus metallidurans</name>
    <dbReference type="NCBI Taxonomy" id="1888891"/>
    <lineage>
        <taxon>Bacteria</taxon>
        <taxon>Bacillati</taxon>
        <taxon>Bacillota</taxon>
        <taxon>Clostridia</taxon>
        <taxon>Eubacteriales</taxon>
        <taxon>Desulfitobacteriaceae</taxon>
        <taxon>Desulfosporosinus</taxon>
    </lineage>
</organism>
<dbReference type="EMBL" id="MLBF01000007">
    <property type="protein sequence ID" value="OLN32616.1"/>
    <property type="molecule type" value="Genomic_DNA"/>
</dbReference>
<proteinExistence type="predicted"/>
<dbReference type="Proteomes" id="UP000186102">
    <property type="component" value="Unassembled WGS sequence"/>
</dbReference>
<reference evidence="1 2" key="1">
    <citation type="submission" date="2016-09" db="EMBL/GenBank/DDBJ databases">
        <title>Complete genome of Desulfosporosinus sp. OL.</title>
        <authorList>
            <person name="Mardanov A."/>
            <person name="Beletsky A."/>
            <person name="Panova A."/>
            <person name="Karnachuk O."/>
            <person name="Ravin N."/>
        </authorList>
    </citation>
    <scope>NUCLEOTIDE SEQUENCE [LARGE SCALE GENOMIC DNA]</scope>
    <source>
        <strain evidence="1 2">OL</strain>
    </source>
</reference>